<feature type="transmembrane region" description="Helical" evidence="5">
    <location>
        <begin position="103"/>
        <end position="125"/>
    </location>
</feature>
<dbReference type="PROSITE" id="PS51012">
    <property type="entry name" value="ABC_TM2"/>
    <property type="match status" value="1"/>
</dbReference>
<dbReference type="InterPro" id="IPR047817">
    <property type="entry name" value="ABC2_TM_bact-type"/>
</dbReference>
<comment type="subcellular location">
    <subcellularLocation>
        <location evidence="5">Cell membrane</location>
        <topology evidence="5">Multi-pass membrane protein</topology>
    </subcellularLocation>
    <subcellularLocation>
        <location evidence="1">Membrane</location>
        <topology evidence="1">Multi-pass membrane protein</topology>
    </subcellularLocation>
</comment>
<keyword evidence="4 5" id="KW-0472">Membrane</keyword>
<sequence>MNLLVLTFLKIFFRNRRAIFFVLLLPAGIFLILSFMRVEQIIQFDIGLPYTDFLLAGIMAYAIMQMGIYTVSYSFIDYRKQTVLKRLSVTPLSSKQFLQAHSVARFIVALIQVALLFGIGMIAFGSRPSGSIWFLPLVILLGSVAFLNFGYVISSLARDYEEAAPYTAIVGLGLGFLGDVFFPVANLPIFLQNIAQILPMAALSGAMRYSLYGIQGEQFVYNLLVLTGWFILGTAAANAIFAKRAYK</sequence>
<dbReference type="Pfam" id="PF12698">
    <property type="entry name" value="ABC2_membrane_3"/>
    <property type="match status" value="1"/>
</dbReference>
<keyword evidence="5" id="KW-0813">Transport</keyword>
<dbReference type="Proteomes" id="UP000176864">
    <property type="component" value="Unassembled WGS sequence"/>
</dbReference>
<accession>A0A1F5NJN5</accession>
<evidence type="ECO:0000313" key="8">
    <source>
        <dbReference type="Proteomes" id="UP000176864"/>
    </source>
</evidence>
<dbReference type="GO" id="GO:0043190">
    <property type="term" value="C:ATP-binding cassette (ABC) transporter complex"/>
    <property type="evidence" value="ECO:0007669"/>
    <property type="project" value="InterPro"/>
</dbReference>
<keyword evidence="3 5" id="KW-1133">Transmembrane helix</keyword>
<dbReference type="PRINTS" id="PR00164">
    <property type="entry name" value="ABC2TRNSPORT"/>
</dbReference>
<dbReference type="PIRSF" id="PIRSF006648">
    <property type="entry name" value="DrrB"/>
    <property type="match status" value="1"/>
</dbReference>
<keyword evidence="2 5" id="KW-0812">Transmembrane</keyword>
<evidence type="ECO:0000256" key="3">
    <source>
        <dbReference type="ARBA" id="ARBA00022989"/>
    </source>
</evidence>
<organism evidence="7 8">
    <name type="scientific">Candidatus Doudnabacteria bacterium RIFCSPHIGHO2_01_FULL_46_14</name>
    <dbReference type="NCBI Taxonomy" id="1817824"/>
    <lineage>
        <taxon>Bacteria</taxon>
        <taxon>Candidatus Doudnaibacteriota</taxon>
    </lineage>
</organism>
<feature type="transmembrane region" description="Helical" evidence="5">
    <location>
        <begin position="18"/>
        <end position="38"/>
    </location>
</feature>
<dbReference type="PANTHER" id="PTHR43229">
    <property type="entry name" value="NODULATION PROTEIN J"/>
    <property type="match status" value="1"/>
</dbReference>
<comment type="similarity">
    <text evidence="5">Belongs to the ABC-2 integral membrane protein family.</text>
</comment>
<gene>
    <name evidence="7" type="ORF">A2751_02580</name>
</gene>
<proteinExistence type="inferred from homology"/>
<dbReference type="InterPro" id="IPR051784">
    <property type="entry name" value="Nod_factor_ABC_transporter"/>
</dbReference>
<feature type="domain" description="ABC transmembrane type-2" evidence="6">
    <location>
        <begin position="18"/>
        <end position="244"/>
    </location>
</feature>
<dbReference type="InterPro" id="IPR000412">
    <property type="entry name" value="ABC_2_transport"/>
</dbReference>
<feature type="transmembrane region" description="Helical" evidence="5">
    <location>
        <begin position="53"/>
        <end position="76"/>
    </location>
</feature>
<dbReference type="AlphaFoldDB" id="A0A1F5NJN5"/>
<evidence type="ECO:0000256" key="1">
    <source>
        <dbReference type="ARBA" id="ARBA00004141"/>
    </source>
</evidence>
<evidence type="ECO:0000259" key="6">
    <source>
        <dbReference type="PROSITE" id="PS51012"/>
    </source>
</evidence>
<feature type="transmembrane region" description="Helical" evidence="5">
    <location>
        <begin position="163"/>
        <end position="183"/>
    </location>
</feature>
<dbReference type="GO" id="GO:0140359">
    <property type="term" value="F:ABC-type transporter activity"/>
    <property type="evidence" value="ECO:0007669"/>
    <property type="project" value="InterPro"/>
</dbReference>
<evidence type="ECO:0000256" key="2">
    <source>
        <dbReference type="ARBA" id="ARBA00022692"/>
    </source>
</evidence>
<protein>
    <recommendedName>
        <fullName evidence="5">Transport permease protein</fullName>
    </recommendedName>
</protein>
<keyword evidence="5" id="KW-1003">Cell membrane</keyword>
<comment type="caution">
    <text evidence="7">The sequence shown here is derived from an EMBL/GenBank/DDBJ whole genome shotgun (WGS) entry which is preliminary data.</text>
</comment>
<feature type="transmembrane region" description="Helical" evidence="5">
    <location>
        <begin position="131"/>
        <end position="151"/>
    </location>
</feature>
<feature type="transmembrane region" description="Helical" evidence="5">
    <location>
        <begin position="219"/>
        <end position="241"/>
    </location>
</feature>
<evidence type="ECO:0000256" key="4">
    <source>
        <dbReference type="ARBA" id="ARBA00023136"/>
    </source>
</evidence>
<dbReference type="PANTHER" id="PTHR43229:SF2">
    <property type="entry name" value="NODULATION PROTEIN J"/>
    <property type="match status" value="1"/>
</dbReference>
<dbReference type="EMBL" id="MFEK01000016">
    <property type="protein sequence ID" value="OGE77907.1"/>
    <property type="molecule type" value="Genomic_DNA"/>
</dbReference>
<evidence type="ECO:0000313" key="7">
    <source>
        <dbReference type="EMBL" id="OGE77907.1"/>
    </source>
</evidence>
<evidence type="ECO:0000256" key="5">
    <source>
        <dbReference type="RuleBase" id="RU361157"/>
    </source>
</evidence>
<dbReference type="InterPro" id="IPR013525">
    <property type="entry name" value="ABC2_TM"/>
</dbReference>
<name>A0A1F5NJN5_9BACT</name>
<dbReference type="STRING" id="1817824.A2751_02580"/>
<reference evidence="7 8" key="1">
    <citation type="journal article" date="2016" name="Nat. Commun.">
        <title>Thousands of microbial genomes shed light on interconnected biogeochemical processes in an aquifer system.</title>
        <authorList>
            <person name="Anantharaman K."/>
            <person name="Brown C.T."/>
            <person name="Hug L.A."/>
            <person name="Sharon I."/>
            <person name="Castelle C.J."/>
            <person name="Probst A.J."/>
            <person name="Thomas B.C."/>
            <person name="Singh A."/>
            <person name="Wilkins M.J."/>
            <person name="Karaoz U."/>
            <person name="Brodie E.L."/>
            <person name="Williams K.H."/>
            <person name="Hubbard S.S."/>
            <person name="Banfield J.F."/>
        </authorList>
    </citation>
    <scope>NUCLEOTIDE SEQUENCE [LARGE SCALE GENOMIC DNA]</scope>
</reference>